<reference evidence="2 3" key="2">
    <citation type="journal article" date="2013" name="Plant Cell Physiol.">
        <title>Rice Annotation Project Database (RAP-DB): an integrative and interactive database for rice genomics.</title>
        <authorList>
            <person name="Sakai H."/>
            <person name="Lee S.S."/>
            <person name="Tanaka T."/>
            <person name="Numa H."/>
            <person name="Kim J."/>
            <person name="Kawahara Y."/>
            <person name="Wakimoto H."/>
            <person name="Yang C.C."/>
            <person name="Iwamoto M."/>
            <person name="Abe T."/>
            <person name="Yamada Y."/>
            <person name="Muto A."/>
            <person name="Inokuchi H."/>
            <person name="Ikemura T."/>
            <person name="Matsumoto T."/>
            <person name="Sasaki T."/>
            <person name="Itoh T."/>
        </authorList>
    </citation>
    <scope>NUCLEOTIDE SEQUENCE [LARGE SCALE GENOMIC DNA]</scope>
    <source>
        <strain evidence="3">cv. Nipponbare</strain>
    </source>
</reference>
<evidence type="ECO:0000313" key="3">
    <source>
        <dbReference type="Proteomes" id="UP000059680"/>
    </source>
</evidence>
<keyword evidence="3" id="KW-1185">Reference proteome</keyword>
<accession>A0A0N7KM92</accession>
<dbReference type="InParanoid" id="A0A0N7KM92"/>
<feature type="compositionally biased region" description="Basic residues" evidence="1">
    <location>
        <begin position="78"/>
        <end position="87"/>
    </location>
</feature>
<protein>
    <submittedName>
        <fullName evidence="2">Os06g0549050 protein</fullName>
    </submittedName>
</protein>
<evidence type="ECO:0000313" key="2">
    <source>
        <dbReference type="EMBL" id="BAS98169.1"/>
    </source>
</evidence>
<reference evidence="3" key="1">
    <citation type="journal article" date="2005" name="Nature">
        <title>The map-based sequence of the rice genome.</title>
        <authorList>
            <consortium name="International rice genome sequencing project (IRGSP)"/>
            <person name="Matsumoto T."/>
            <person name="Wu J."/>
            <person name="Kanamori H."/>
            <person name="Katayose Y."/>
            <person name="Fujisawa M."/>
            <person name="Namiki N."/>
            <person name="Mizuno H."/>
            <person name="Yamamoto K."/>
            <person name="Antonio B.A."/>
            <person name="Baba T."/>
            <person name="Sakata K."/>
            <person name="Nagamura Y."/>
            <person name="Aoki H."/>
            <person name="Arikawa K."/>
            <person name="Arita K."/>
            <person name="Bito T."/>
            <person name="Chiden Y."/>
            <person name="Fujitsuka N."/>
            <person name="Fukunaka R."/>
            <person name="Hamada M."/>
            <person name="Harada C."/>
            <person name="Hayashi A."/>
            <person name="Hijishita S."/>
            <person name="Honda M."/>
            <person name="Hosokawa S."/>
            <person name="Ichikawa Y."/>
            <person name="Idonuma A."/>
            <person name="Iijima M."/>
            <person name="Ikeda M."/>
            <person name="Ikeno M."/>
            <person name="Ito K."/>
            <person name="Ito S."/>
            <person name="Ito T."/>
            <person name="Ito Y."/>
            <person name="Ito Y."/>
            <person name="Iwabuchi A."/>
            <person name="Kamiya K."/>
            <person name="Karasawa W."/>
            <person name="Kurita K."/>
            <person name="Katagiri S."/>
            <person name="Kikuta A."/>
            <person name="Kobayashi H."/>
            <person name="Kobayashi N."/>
            <person name="Machita K."/>
            <person name="Maehara T."/>
            <person name="Masukawa M."/>
            <person name="Mizubayashi T."/>
            <person name="Mukai Y."/>
            <person name="Nagasaki H."/>
            <person name="Nagata Y."/>
            <person name="Naito S."/>
            <person name="Nakashima M."/>
            <person name="Nakama Y."/>
            <person name="Nakamichi Y."/>
            <person name="Nakamura M."/>
            <person name="Meguro A."/>
            <person name="Negishi M."/>
            <person name="Ohta I."/>
            <person name="Ohta T."/>
            <person name="Okamoto M."/>
            <person name="Ono N."/>
            <person name="Saji S."/>
            <person name="Sakaguchi M."/>
            <person name="Sakai K."/>
            <person name="Shibata M."/>
            <person name="Shimokawa T."/>
            <person name="Song J."/>
            <person name="Takazaki Y."/>
            <person name="Terasawa K."/>
            <person name="Tsugane M."/>
            <person name="Tsuji K."/>
            <person name="Ueda S."/>
            <person name="Waki K."/>
            <person name="Yamagata H."/>
            <person name="Yamamoto M."/>
            <person name="Yamamoto S."/>
            <person name="Yamane H."/>
            <person name="Yoshiki S."/>
            <person name="Yoshihara R."/>
            <person name="Yukawa K."/>
            <person name="Zhong H."/>
            <person name="Yano M."/>
            <person name="Yuan Q."/>
            <person name="Ouyang S."/>
            <person name="Liu J."/>
            <person name="Jones K.M."/>
            <person name="Gansberger K."/>
            <person name="Moffat K."/>
            <person name="Hill J."/>
            <person name="Bera J."/>
            <person name="Fadrosh D."/>
            <person name="Jin S."/>
            <person name="Johri S."/>
            <person name="Kim M."/>
            <person name="Overton L."/>
            <person name="Reardon M."/>
            <person name="Tsitrin T."/>
            <person name="Vuong H."/>
            <person name="Weaver B."/>
            <person name="Ciecko A."/>
            <person name="Tallon L."/>
            <person name="Jackson J."/>
            <person name="Pai G."/>
            <person name="Aken S.V."/>
            <person name="Utterback T."/>
            <person name="Reidmuller S."/>
            <person name="Feldblyum T."/>
            <person name="Hsiao J."/>
            <person name="Zismann V."/>
            <person name="Iobst S."/>
            <person name="de Vazeille A.R."/>
            <person name="Buell C.R."/>
            <person name="Ying K."/>
            <person name="Li Y."/>
            <person name="Lu T."/>
            <person name="Huang Y."/>
            <person name="Zhao Q."/>
            <person name="Feng Q."/>
            <person name="Zhang L."/>
            <person name="Zhu J."/>
            <person name="Weng Q."/>
            <person name="Mu J."/>
            <person name="Lu Y."/>
            <person name="Fan D."/>
            <person name="Liu Y."/>
            <person name="Guan J."/>
            <person name="Zhang Y."/>
            <person name="Yu S."/>
            <person name="Liu X."/>
            <person name="Zhang Y."/>
            <person name="Hong G."/>
            <person name="Han B."/>
            <person name="Choisne N."/>
            <person name="Demange N."/>
            <person name="Orjeda G."/>
            <person name="Samain S."/>
            <person name="Cattolico L."/>
            <person name="Pelletier E."/>
            <person name="Couloux A."/>
            <person name="Segurens B."/>
            <person name="Wincker P."/>
            <person name="D'Hont A."/>
            <person name="Scarpelli C."/>
            <person name="Weissenbach J."/>
            <person name="Salanoubat M."/>
            <person name="Quetier F."/>
            <person name="Yu Y."/>
            <person name="Kim H.R."/>
            <person name="Rambo T."/>
            <person name="Currie J."/>
            <person name="Collura K."/>
            <person name="Luo M."/>
            <person name="Yang T."/>
            <person name="Ammiraju J.S.S."/>
            <person name="Engler F."/>
            <person name="Soderlund C."/>
            <person name="Wing R.A."/>
            <person name="Palmer L.E."/>
            <person name="de la Bastide M."/>
            <person name="Spiegel L."/>
            <person name="Nascimento L."/>
            <person name="Zutavern T."/>
            <person name="O'Shaughnessy A."/>
            <person name="Dike S."/>
            <person name="Dedhia N."/>
            <person name="Preston R."/>
            <person name="Balija V."/>
            <person name="McCombie W.R."/>
            <person name="Chow T."/>
            <person name="Chen H."/>
            <person name="Chung M."/>
            <person name="Chen C."/>
            <person name="Shaw J."/>
            <person name="Wu H."/>
            <person name="Hsiao K."/>
            <person name="Chao Y."/>
            <person name="Chu M."/>
            <person name="Cheng C."/>
            <person name="Hour A."/>
            <person name="Lee P."/>
            <person name="Lin S."/>
            <person name="Lin Y."/>
            <person name="Liou J."/>
            <person name="Liu S."/>
            <person name="Hsing Y."/>
            <person name="Raghuvanshi S."/>
            <person name="Mohanty A."/>
            <person name="Bharti A.K."/>
            <person name="Gaur A."/>
            <person name="Gupta V."/>
            <person name="Kumar D."/>
            <person name="Ravi V."/>
            <person name="Vij S."/>
            <person name="Kapur A."/>
            <person name="Khurana P."/>
            <person name="Khurana P."/>
            <person name="Khurana J.P."/>
            <person name="Tyagi A.K."/>
            <person name="Gaikwad K."/>
            <person name="Singh A."/>
            <person name="Dalal V."/>
            <person name="Srivastava S."/>
            <person name="Dixit A."/>
            <person name="Pal A.K."/>
            <person name="Ghazi I.A."/>
            <person name="Yadav M."/>
            <person name="Pandit A."/>
            <person name="Bhargava A."/>
            <person name="Sureshbabu K."/>
            <person name="Batra K."/>
            <person name="Sharma T.R."/>
            <person name="Mohapatra T."/>
            <person name="Singh N.K."/>
            <person name="Messing J."/>
            <person name="Nelson A.B."/>
            <person name="Fuks G."/>
            <person name="Kavchok S."/>
            <person name="Keizer G."/>
            <person name="Linton E."/>
            <person name="Llaca V."/>
            <person name="Song R."/>
            <person name="Tanyolac B."/>
            <person name="Young S."/>
            <person name="Ho-Il K."/>
            <person name="Hahn J.H."/>
            <person name="Sangsakoo G."/>
            <person name="Vanavichit A."/>
            <person name="de Mattos Luiz.A.T."/>
            <person name="Zimmer P.D."/>
            <person name="Malone G."/>
            <person name="Dellagostin O."/>
            <person name="de Oliveira A.C."/>
            <person name="Bevan M."/>
            <person name="Bancroft I."/>
            <person name="Minx P."/>
            <person name="Cordum H."/>
            <person name="Wilson R."/>
            <person name="Cheng Z."/>
            <person name="Jin W."/>
            <person name="Jiang J."/>
            <person name="Leong S.A."/>
            <person name="Iwama H."/>
            <person name="Gojobori T."/>
            <person name="Itoh T."/>
            <person name="Niimura Y."/>
            <person name="Fujii Y."/>
            <person name="Habara T."/>
            <person name="Sakai H."/>
            <person name="Sato Y."/>
            <person name="Wilson G."/>
            <person name="Kumar K."/>
            <person name="McCouch S."/>
            <person name="Juretic N."/>
            <person name="Hoen D."/>
            <person name="Wright S."/>
            <person name="Bruskiewich R."/>
            <person name="Bureau T."/>
            <person name="Miyao A."/>
            <person name="Hirochika H."/>
            <person name="Nishikawa T."/>
            <person name="Kadowaki K."/>
            <person name="Sugiura M."/>
            <person name="Burr B."/>
            <person name="Sasaki T."/>
        </authorList>
    </citation>
    <scope>NUCLEOTIDE SEQUENCE [LARGE SCALE GENOMIC DNA]</scope>
    <source>
        <strain evidence="3">cv. Nipponbare</strain>
    </source>
</reference>
<reference evidence="2 3" key="3">
    <citation type="journal article" date="2013" name="Rice">
        <title>Improvement of the Oryza sativa Nipponbare reference genome using next generation sequence and optical map data.</title>
        <authorList>
            <person name="Kawahara Y."/>
            <person name="de la Bastide M."/>
            <person name="Hamilton J.P."/>
            <person name="Kanamori H."/>
            <person name="McCombie W.R."/>
            <person name="Ouyang S."/>
            <person name="Schwartz D.C."/>
            <person name="Tanaka T."/>
            <person name="Wu J."/>
            <person name="Zhou S."/>
            <person name="Childs K.L."/>
            <person name="Davidson R.M."/>
            <person name="Lin H."/>
            <person name="Quesada-Ocampo L."/>
            <person name="Vaillancourt B."/>
            <person name="Sakai H."/>
            <person name="Lee S.S."/>
            <person name="Kim J."/>
            <person name="Numa H."/>
            <person name="Itoh T."/>
            <person name="Buell C.R."/>
            <person name="Matsumoto T."/>
        </authorList>
    </citation>
    <scope>NUCLEOTIDE SEQUENCE [LARGE SCALE GENOMIC DNA]</scope>
    <source>
        <strain evidence="3">cv. Nipponbare</strain>
    </source>
</reference>
<dbReference type="Gramene" id="Os06t0549050-00">
    <property type="protein sequence ID" value="Os06t0549050-00"/>
    <property type="gene ID" value="Os06g0549050"/>
</dbReference>
<feature type="region of interest" description="Disordered" evidence="1">
    <location>
        <begin position="76"/>
        <end position="108"/>
    </location>
</feature>
<dbReference type="PaxDb" id="39947-A0A0N7KM92"/>
<dbReference type="AlphaFoldDB" id="A0A0N7KM92"/>
<evidence type="ECO:0000256" key="1">
    <source>
        <dbReference type="SAM" id="MobiDB-lite"/>
    </source>
</evidence>
<sequence>MVSHVALDMGAVDAQLREAAGHQREERVAGAEVEALEHGLLRLRHHADHQVFRERRREGLPLGEEVDGALVHHLGHLDHRHRRRHRQQPQLPRHHDPEARAAAAADGP</sequence>
<organism evidence="2 3">
    <name type="scientific">Oryza sativa subsp. japonica</name>
    <name type="common">Rice</name>
    <dbReference type="NCBI Taxonomy" id="39947"/>
    <lineage>
        <taxon>Eukaryota</taxon>
        <taxon>Viridiplantae</taxon>
        <taxon>Streptophyta</taxon>
        <taxon>Embryophyta</taxon>
        <taxon>Tracheophyta</taxon>
        <taxon>Spermatophyta</taxon>
        <taxon>Magnoliopsida</taxon>
        <taxon>Liliopsida</taxon>
        <taxon>Poales</taxon>
        <taxon>Poaceae</taxon>
        <taxon>BOP clade</taxon>
        <taxon>Oryzoideae</taxon>
        <taxon>Oryzeae</taxon>
        <taxon>Oryzinae</taxon>
        <taxon>Oryza</taxon>
        <taxon>Oryza sativa</taxon>
    </lineage>
</organism>
<proteinExistence type="predicted"/>
<dbReference type="Proteomes" id="UP000059680">
    <property type="component" value="Chromosome 6"/>
</dbReference>
<gene>
    <name evidence="2" type="ordered locus">Os06g0549050</name>
    <name evidence="2" type="ORF">OSNPB_060549050</name>
</gene>
<name>A0A0N7KM92_ORYSJ</name>
<dbReference type="EMBL" id="AP014962">
    <property type="protein sequence ID" value="BAS98169.1"/>
    <property type="molecule type" value="Genomic_DNA"/>
</dbReference>